<dbReference type="SUPFAM" id="SSF52540">
    <property type="entry name" value="P-loop containing nucleoside triphosphate hydrolases"/>
    <property type="match status" value="1"/>
</dbReference>
<dbReference type="SUPFAM" id="SSF90002">
    <property type="entry name" value="Hypothetical protein YjiA, C-terminal domain"/>
    <property type="match status" value="1"/>
</dbReference>
<evidence type="ECO:0000256" key="3">
    <source>
        <dbReference type="SAM" id="MobiDB-lite"/>
    </source>
</evidence>
<evidence type="ECO:0000313" key="7">
    <source>
        <dbReference type="Proteomes" id="UP000293360"/>
    </source>
</evidence>
<dbReference type="InterPro" id="IPR003495">
    <property type="entry name" value="CobW/HypB/UreG_nucleotide-bd"/>
</dbReference>
<sequence length="1078" mass="118307">MAPGILIDDSYPAKSAAPSGPADGTDKRLPVTLLSGFLGSGKTTLLERILTSRDHGLRVGVIVNDVGSLNIDAALIANHDVTRKEEKIVAMQNGCICCTLRGDLLEEVARLAEDGQVDYLVIESSGVSEPMQVAETFSEEFADMHIAAGHDLENEKEGDVESNKRLAAILKAGGLSRVARLDTCVTLIDAVNFMSDFNTADFLADRQANREDLPEEDDRNISDLQVDQVEFADVMIVNKCDLVSSYEVNRVKGVIKKLNPGAKVLTTVKAKLDVREILDTRLFKYEKAALAAGWLKSLQEEINPETEEYGIGTFVYRARRPFHPERLWETTKDVFVTIQEQYVPEDGEQMETDEDEEDAEDEDDDEEMATNDDVQPQLNPKKRLAAKMADETFGPLLRSKGFLWLATRPKMFGEWSQAGVMLTISGGDLWRCEMPEEELPTDKDVRAAILKDFDGRWGDRRQEIVFIGQKMREGGQEKIQRTFDACLLNDDEFRAWEEAMESDDCEERLDELFEDGFEDWIDTHQGHDHSVYSASQQRITALPHTTPTAAITSAHNRPQCRPRPSRRAGGCGPSQNSLRAPAYCQGVHVPGRSLFVIDGVAGHGGRAAAEGQRTQTRFESRIDTGGSKKKRAGGGTVLLMKATHALSTMVLAGLVSGTILPLSRRQQTNPAPIQQIQNGVTFEVEVQIEDQTFYVIPDTGSSDLWVPVADFQCVDQADGQDVPQDECRFGGTFEVPDSMEYAANQKFGVQYGTGIALGRVGFADVTVNGIEVPYQKIGLVDRTDENGGGVGSGVLGLGFPPLTSAHPGTELDNSTLLLNRAVYDPVFVSMYKMGLVEPWYSFAIDRPLKNATRGPGGWLALGELPPVPHTDDWAVKPIEVTENLPDELTGGRREITLMTMTVDGVHWGLRSNGSLTSNSTKFQVVVDTGNHMNLLPQAIADSINEAFDPPGVFDEEAFVYFVDCDVRPPALGITLDGRTFWHERPEDLIYRDLGGFCYSSVAPTAEGSGLALNFLGDAFLRNVVSVYDIGKREMRFAARTDNGGSGPTPPVSGAVITAGVSGWCLFVIVSLLVSVEWF</sequence>
<feature type="domain" description="Peptidase A1" evidence="5">
    <location>
        <begin position="680"/>
        <end position="1037"/>
    </location>
</feature>
<accession>A0A4Q4TFC1</accession>
<keyword evidence="4" id="KW-0812">Transmembrane</keyword>
<dbReference type="InterPro" id="IPR033121">
    <property type="entry name" value="PEPTIDASE_A1"/>
</dbReference>
<dbReference type="GO" id="GO:0006508">
    <property type="term" value="P:proteolysis"/>
    <property type="evidence" value="ECO:0007669"/>
    <property type="project" value="InterPro"/>
</dbReference>
<dbReference type="InterPro" id="IPR051927">
    <property type="entry name" value="Zn_Chap_cDPG_Synth"/>
</dbReference>
<dbReference type="InterPro" id="IPR021109">
    <property type="entry name" value="Peptidase_aspartic_dom_sf"/>
</dbReference>
<dbReference type="Gene3D" id="2.40.70.10">
    <property type="entry name" value="Acid Proteases"/>
    <property type="match status" value="2"/>
</dbReference>
<feature type="active site" evidence="2">
    <location>
        <position position="698"/>
    </location>
</feature>
<name>A0A4Q4TFC1_9PEZI</name>
<reference evidence="6 7" key="1">
    <citation type="submission" date="2018-06" db="EMBL/GenBank/DDBJ databases">
        <title>Complete Genomes of Monosporascus.</title>
        <authorList>
            <person name="Robinson A.J."/>
            <person name="Natvig D.O."/>
        </authorList>
    </citation>
    <scope>NUCLEOTIDE SEQUENCE [LARGE SCALE GENOMIC DNA]</scope>
    <source>
        <strain evidence="6 7">CBS 110550</strain>
    </source>
</reference>
<dbReference type="CDD" id="cd05471">
    <property type="entry name" value="pepsin_like"/>
    <property type="match status" value="1"/>
</dbReference>
<protein>
    <recommendedName>
        <fullName evidence="5">Peptidase A1 domain-containing protein</fullName>
    </recommendedName>
</protein>
<evidence type="ECO:0000259" key="5">
    <source>
        <dbReference type="PROSITE" id="PS51767"/>
    </source>
</evidence>
<dbReference type="OrthoDB" id="272672at2759"/>
<organism evidence="6 7">
    <name type="scientific">Monosporascus ibericus</name>
    <dbReference type="NCBI Taxonomy" id="155417"/>
    <lineage>
        <taxon>Eukaryota</taxon>
        <taxon>Fungi</taxon>
        <taxon>Dikarya</taxon>
        <taxon>Ascomycota</taxon>
        <taxon>Pezizomycotina</taxon>
        <taxon>Sordariomycetes</taxon>
        <taxon>Xylariomycetidae</taxon>
        <taxon>Xylariales</taxon>
        <taxon>Xylariales incertae sedis</taxon>
        <taxon>Monosporascus</taxon>
    </lineage>
</organism>
<dbReference type="Pfam" id="PF02492">
    <property type="entry name" value="cobW"/>
    <property type="match status" value="2"/>
</dbReference>
<keyword evidence="7" id="KW-1185">Reference proteome</keyword>
<feature type="transmembrane region" description="Helical" evidence="4">
    <location>
        <begin position="1054"/>
        <end position="1075"/>
    </location>
</feature>
<dbReference type="Pfam" id="PF00026">
    <property type="entry name" value="Asp"/>
    <property type="match status" value="1"/>
</dbReference>
<dbReference type="SUPFAM" id="SSF50630">
    <property type="entry name" value="Acid proteases"/>
    <property type="match status" value="1"/>
</dbReference>
<dbReference type="PANTHER" id="PTHR43603">
    <property type="entry name" value="COBW DOMAIN-CONTAINING PROTEIN DDB_G0274527"/>
    <property type="match status" value="1"/>
</dbReference>
<gene>
    <name evidence="6" type="ORF">DL764_003775</name>
</gene>
<comment type="caution">
    <text evidence="6">The sequence shown here is derived from an EMBL/GenBank/DDBJ whole genome shotgun (WGS) entry which is preliminary data.</text>
</comment>
<feature type="region of interest" description="Disordered" evidence="3">
    <location>
        <begin position="342"/>
        <end position="380"/>
    </location>
</feature>
<dbReference type="EMBL" id="QJNU01000168">
    <property type="protein sequence ID" value="RYP05515.1"/>
    <property type="molecule type" value="Genomic_DNA"/>
</dbReference>
<keyword evidence="4" id="KW-0472">Membrane</keyword>
<evidence type="ECO:0000256" key="2">
    <source>
        <dbReference type="PIRSR" id="PIRSR601461-1"/>
    </source>
</evidence>
<evidence type="ECO:0000256" key="1">
    <source>
        <dbReference type="ARBA" id="ARBA00007447"/>
    </source>
</evidence>
<feature type="compositionally biased region" description="Acidic residues" evidence="3">
    <location>
        <begin position="343"/>
        <end position="370"/>
    </location>
</feature>
<dbReference type="Pfam" id="PF07683">
    <property type="entry name" value="CobW_C"/>
    <property type="match status" value="1"/>
</dbReference>
<dbReference type="STRING" id="155417.A0A4Q4TFC1"/>
<dbReference type="PROSITE" id="PS51767">
    <property type="entry name" value="PEPTIDASE_A1"/>
    <property type="match status" value="1"/>
</dbReference>
<proteinExistence type="inferred from homology"/>
<dbReference type="AlphaFoldDB" id="A0A4Q4TFC1"/>
<evidence type="ECO:0000256" key="4">
    <source>
        <dbReference type="SAM" id="Phobius"/>
    </source>
</evidence>
<dbReference type="GO" id="GO:0004190">
    <property type="term" value="F:aspartic-type endopeptidase activity"/>
    <property type="evidence" value="ECO:0007669"/>
    <property type="project" value="InterPro"/>
</dbReference>
<dbReference type="Proteomes" id="UP000293360">
    <property type="component" value="Unassembled WGS sequence"/>
</dbReference>
<feature type="active site" evidence="2">
    <location>
        <position position="927"/>
    </location>
</feature>
<comment type="similarity">
    <text evidence="1">Belongs to the peptidase A1 family.</text>
</comment>
<dbReference type="InterPro" id="IPR034164">
    <property type="entry name" value="Pepsin-like_dom"/>
</dbReference>
<dbReference type="Gene3D" id="3.40.50.300">
    <property type="entry name" value="P-loop containing nucleotide triphosphate hydrolases"/>
    <property type="match status" value="1"/>
</dbReference>
<dbReference type="InterPro" id="IPR001461">
    <property type="entry name" value="Aspartic_peptidase_A1"/>
</dbReference>
<feature type="region of interest" description="Disordered" evidence="3">
    <location>
        <begin position="1"/>
        <end position="27"/>
    </location>
</feature>
<dbReference type="CDD" id="cd03112">
    <property type="entry name" value="CobW-like"/>
    <property type="match status" value="1"/>
</dbReference>
<evidence type="ECO:0000313" key="6">
    <source>
        <dbReference type="EMBL" id="RYP05515.1"/>
    </source>
</evidence>
<keyword evidence="4" id="KW-1133">Transmembrane helix</keyword>
<dbReference type="InterPro" id="IPR027417">
    <property type="entry name" value="P-loop_NTPase"/>
</dbReference>
<dbReference type="SMART" id="SM00833">
    <property type="entry name" value="CobW_C"/>
    <property type="match status" value="1"/>
</dbReference>
<feature type="region of interest" description="Disordered" evidence="3">
    <location>
        <begin position="552"/>
        <end position="575"/>
    </location>
</feature>
<dbReference type="PRINTS" id="PR00792">
    <property type="entry name" value="PEPSIN"/>
</dbReference>
<dbReference type="PANTHER" id="PTHR43603:SF1">
    <property type="entry name" value="ZINC-REGULATED GTPASE METALLOPROTEIN ACTIVATOR 1"/>
    <property type="match status" value="1"/>
</dbReference>
<dbReference type="InterPro" id="IPR011629">
    <property type="entry name" value="CobW-like_C"/>
</dbReference>